<sequence>MILFVSPSDMRYAPMSNGWRCKMLLAAGLLIPQAQRHNDTKLESLSSLLVRLFVTWPITIIVLDFPTRAVKIGSHSCVFNLSLFSNIWYQSEVLEHASLMASSSSLSVTQPQIPVFSGDSYEFWSIKMKTLFRSQDLWDYVEAGDEQPVEDEVHNKEHQKRDAKALFFIQQAVDGSIFSRIAGATTAKQAWATLKTEYQGSSKVITVKLQSLRRDFETSSMKSNESVQEFLAKVSSIVGQMRSYGEKITDETVVAKVLRSLSSKFDHIVAAIEESKDLSTFSFDELMGSLQAHEARINRSTVNEEEKAFQIKGETEISNQHGRGRGQGGYRGKGRGRNNNLRCSHCNKAGHTEKFCWSKQQEANYAEEGDDDFLFMTMTPTKESYREIWYLDSACSNHMTGDRSKFKELDESFRSHVRLGDDNQLKIEGKGTAEISVGNNKKLIKEVQFAPNLAHNLLSVGQLIQSGYLVIFDDDRCTVKNKGNGRVLTCAYMSTNRMFAVDFSKETETAMVSKSLTEDELWHQRYGHLHIQGLQLLKNKQMVDDLPVIKSLEKVCESCMAGKQSRKSFPVEKAKRADDILEIVHADLWGPMRTESLAGSKYFLLFTDDFSRMSWVYFLKYKSESFEYFRKFKALVEKQSGKALKVLRTDRGGEFTSKEFDAFCDEQGIKRQLTAPYTPEQNGVAERKNRTVGEMARSMLQQKGMPDSFWAEGVAVAVYILNISPTKAVWNQTPYEAWSGNKPSVSHLRIFGCICHVLVTSARQKLDSKSQKHIFIGYCSKSKAYRLYDPLTGNIIISRNVVFDEAATWDWKSEGKNIPSQVEFEEDQSTGTNVEPERGESERTTVDTPETVSSPSAPTSPEESVNLRRSTRGQIPRRRFEIEGEDISSLVLFAGDPITVKEAMEKEEWRTAMKEELSAIQRNQTWEMVDLPHGKNLISLKWIFKTKYMADGSIQKHKARLVVRGFTQQPGIDYEETFSPVARFETVRIILAVAAQEQWKLHQFDVKSAFLNGELKEEVYVSQPPGFESNTEPHKVFRLRKALYGLKQAPRAWYSKIDNFFNKNGFQRSQNEPTLYIKREGTDNLLIVSLYVDDMIYTGSSIRLIHEFQESMKKMFDMTDLGELQYFLGLEITQTKKGIFMSQKKYVEDTLKRFNMQGCKIASTPMNINEKLRSEDETGLTDASVYRSLVGRLIYLTHSRPDICFAVGVLSRFMHRPTRHHFGAAKRVPHYLAGTREYGIWFCESKDFGLKGYTDSDWAGSMDDMRSTSGNCFILGKSAVSWSSKKQNSVALSSTEAEYVAAAAASCQAVWLRRILTDLGYEQVTATNIKCDNRSAVMLARNPVHHSRTKHIDIKHHFIRELVATEEIQLEECRTDEQVADVLTKSLPQAKHEEFSVKMGVVNARMKGEC</sequence>
<proteinExistence type="predicted"/>
<gene>
    <name evidence="1" type="ORF">L2E82_32813</name>
</gene>
<dbReference type="EMBL" id="CM042014">
    <property type="protein sequence ID" value="KAI3721795.1"/>
    <property type="molecule type" value="Genomic_DNA"/>
</dbReference>
<evidence type="ECO:0000313" key="1">
    <source>
        <dbReference type="EMBL" id="KAI3721795.1"/>
    </source>
</evidence>
<protein>
    <submittedName>
        <fullName evidence="1">Uncharacterized protein</fullName>
    </submittedName>
</protein>
<organism evidence="1 2">
    <name type="scientific">Cichorium intybus</name>
    <name type="common">Chicory</name>
    <dbReference type="NCBI Taxonomy" id="13427"/>
    <lineage>
        <taxon>Eukaryota</taxon>
        <taxon>Viridiplantae</taxon>
        <taxon>Streptophyta</taxon>
        <taxon>Embryophyta</taxon>
        <taxon>Tracheophyta</taxon>
        <taxon>Spermatophyta</taxon>
        <taxon>Magnoliopsida</taxon>
        <taxon>eudicotyledons</taxon>
        <taxon>Gunneridae</taxon>
        <taxon>Pentapetalae</taxon>
        <taxon>asterids</taxon>
        <taxon>campanulids</taxon>
        <taxon>Asterales</taxon>
        <taxon>Asteraceae</taxon>
        <taxon>Cichorioideae</taxon>
        <taxon>Cichorieae</taxon>
        <taxon>Cichoriinae</taxon>
        <taxon>Cichorium</taxon>
    </lineage>
</organism>
<comment type="caution">
    <text evidence="1">The sequence shown here is derived from an EMBL/GenBank/DDBJ whole genome shotgun (WGS) entry which is preliminary data.</text>
</comment>
<accession>A0ACB9BJ42</accession>
<keyword evidence="2" id="KW-1185">Reference proteome</keyword>
<reference evidence="2" key="1">
    <citation type="journal article" date="2022" name="Mol. Ecol. Resour.">
        <title>The genomes of chicory, endive, great burdock and yacon provide insights into Asteraceae palaeo-polyploidization history and plant inulin production.</title>
        <authorList>
            <person name="Fan W."/>
            <person name="Wang S."/>
            <person name="Wang H."/>
            <person name="Wang A."/>
            <person name="Jiang F."/>
            <person name="Liu H."/>
            <person name="Zhao H."/>
            <person name="Xu D."/>
            <person name="Zhang Y."/>
        </authorList>
    </citation>
    <scope>NUCLEOTIDE SEQUENCE [LARGE SCALE GENOMIC DNA]</scope>
    <source>
        <strain evidence="2">cv. Punajuju</strain>
    </source>
</reference>
<evidence type="ECO:0000313" key="2">
    <source>
        <dbReference type="Proteomes" id="UP001055811"/>
    </source>
</evidence>
<name>A0ACB9BJ42_CICIN</name>
<dbReference type="Proteomes" id="UP001055811">
    <property type="component" value="Linkage Group LG06"/>
</dbReference>
<reference evidence="1 2" key="2">
    <citation type="journal article" date="2022" name="Mol. Ecol. Resour.">
        <title>The genomes of chicory, endive, great burdock and yacon provide insights into Asteraceae paleo-polyploidization history and plant inulin production.</title>
        <authorList>
            <person name="Fan W."/>
            <person name="Wang S."/>
            <person name="Wang H."/>
            <person name="Wang A."/>
            <person name="Jiang F."/>
            <person name="Liu H."/>
            <person name="Zhao H."/>
            <person name="Xu D."/>
            <person name="Zhang Y."/>
        </authorList>
    </citation>
    <scope>NUCLEOTIDE SEQUENCE [LARGE SCALE GENOMIC DNA]</scope>
    <source>
        <strain evidence="2">cv. Punajuju</strain>
        <tissue evidence="1">Leaves</tissue>
    </source>
</reference>